<feature type="region of interest" description="Disordered" evidence="5">
    <location>
        <begin position="63"/>
        <end position="114"/>
    </location>
</feature>
<proteinExistence type="predicted"/>
<keyword evidence="3 6" id="KW-1133">Transmembrane helix</keyword>
<name>A0ABP0CYZ3_9PEZI</name>
<sequence>MTEIFRDTAIGVALRFITRKRVLRHPEELPSFQIPEVWRQMLDGEVDVVDGVFNDEGQQQQLQNTAEPIKQRPVFEVDGGDTTVAGSVADEENRLGSSSGEKAGQGDEDNNADNEPYAALRQVSIINSYARVDSPALPVQLHHTRSREETMPYTRERLEVDELHETQRTRSLAVVPQIIRTTTGSKNRTTGENEYQTVIVVDWYTTDDPANPLNWSTRRRSIITFIIWLYTFVVYMSSAIYLNSETGVMETFNIDVTYASLGLSLFVLGYGVGPLLFSPLSEIPSIGRNPVYAITMILFVIISLPASLAYGNLPGGYSSGNFGGLMVLRFLQGFFGSPCLASGAATLGDMFSLMSLPYALVAWVSAAFSAPAVGPLLSGFSVPAKGWRWSLLEILWAAAPCTVFMLALLPETSASNILLRRAQRLRKVTGSDRFQASSEITDYNAQKNGTAKRNSAHVIKMLVDALIKPLEISIKDPAVLFVQIYTAIVYGIYYSFFEAFPLLYPVAYGQFPINEHRLIPAMVASVFPPIGLFIFAWTADGAPRIPWIAPTIVCREFVRSQ</sequence>
<keyword evidence="2 6" id="KW-0812">Transmembrane</keyword>
<evidence type="ECO:0000313" key="9">
    <source>
        <dbReference type="Proteomes" id="UP001642406"/>
    </source>
</evidence>
<feature type="transmembrane region" description="Helical" evidence="6">
    <location>
        <begin position="394"/>
        <end position="419"/>
    </location>
</feature>
<feature type="transmembrane region" description="Helical" evidence="6">
    <location>
        <begin position="256"/>
        <end position="277"/>
    </location>
</feature>
<feature type="transmembrane region" description="Helical" evidence="6">
    <location>
        <begin position="289"/>
        <end position="310"/>
    </location>
</feature>
<evidence type="ECO:0000256" key="2">
    <source>
        <dbReference type="ARBA" id="ARBA00022692"/>
    </source>
</evidence>
<evidence type="ECO:0000256" key="3">
    <source>
        <dbReference type="ARBA" id="ARBA00022989"/>
    </source>
</evidence>
<dbReference type="Proteomes" id="UP001642406">
    <property type="component" value="Unassembled WGS sequence"/>
</dbReference>
<evidence type="ECO:0000313" key="8">
    <source>
        <dbReference type="EMBL" id="CAK7237358.1"/>
    </source>
</evidence>
<feature type="transmembrane region" description="Helical" evidence="6">
    <location>
        <begin position="360"/>
        <end position="382"/>
    </location>
</feature>
<feature type="transmembrane region" description="Helical" evidence="6">
    <location>
        <begin position="222"/>
        <end position="244"/>
    </location>
</feature>
<dbReference type="Pfam" id="PF07690">
    <property type="entry name" value="MFS_1"/>
    <property type="match status" value="1"/>
</dbReference>
<evidence type="ECO:0000256" key="1">
    <source>
        <dbReference type="ARBA" id="ARBA00004141"/>
    </source>
</evidence>
<comment type="caution">
    <text evidence="8">The sequence shown here is derived from an EMBL/GenBank/DDBJ whole genome shotgun (WGS) entry which is preliminary data.</text>
</comment>
<keyword evidence="4 6" id="KW-0472">Membrane</keyword>
<dbReference type="PANTHER" id="PTHR23502">
    <property type="entry name" value="MAJOR FACILITATOR SUPERFAMILY"/>
    <property type="match status" value="1"/>
</dbReference>
<dbReference type="InterPro" id="IPR036259">
    <property type="entry name" value="MFS_trans_sf"/>
</dbReference>
<keyword evidence="9" id="KW-1185">Reference proteome</keyword>
<feature type="transmembrane region" description="Helical" evidence="6">
    <location>
        <begin position="517"/>
        <end position="537"/>
    </location>
</feature>
<feature type="transmembrane region" description="Helical" evidence="6">
    <location>
        <begin position="330"/>
        <end position="348"/>
    </location>
</feature>
<dbReference type="PANTHER" id="PTHR23502:SF23">
    <property type="entry name" value="FLUCONAZOLE RESISTANCE PROTEIN 1"/>
    <property type="match status" value="1"/>
</dbReference>
<feature type="domain" description="Major facilitator superfamily (MFS) profile" evidence="7">
    <location>
        <begin position="223"/>
        <end position="561"/>
    </location>
</feature>
<gene>
    <name evidence="8" type="ORF">SBRCBS47491_009948</name>
</gene>
<evidence type="ECO:0000256" key="4">
    <source>
        <dbReference type="ARBA" id="ARBA00023136"/>
    </source>
</evidence>
<dbReference type="PROSITE" id="PS50850">
    <property type="entry name" value="MFS"/>
    <property type="match status" value="1"/>
</dbReference>
<accession>A0ABP0CYZ3</accession>
<dbReference type="SUPFAM" id="SSF103473">
    <property type="entry name" value="MFS general substrate transporter"/>
    <property type="match status" value="1"/>
</dbReference>
<evidence type="ECO:0000256" key="6">
    <source>
        <dbReference type="SAM" id="Phobius"/>
    </source>
</evidence>
<evidence type="ECO:0000259" key="7">
    <source>
        <dbReference type="PROSITE" id="PS50850"/>
    </source>
</evidence>
<reference evidence="8 9" key="1">
    <citation type="submission" date="2024-01" db="EMBL/GenBank/DDBJ databases">
        <authorList>
            <person name="Allen C."/>
            <person name="Tagirdzhanova G."/>
        </authorList>
    </citation>
    <scope>NUCLEOTIDE SEQUENCE [LARGE SCALE GENOMIC DNA]</scope>
</reference>
<comment type="subcellular location">
    <subcellularLocation>
        <location evidence="1">Membrane</location>
        <topology evidence="1">Multi-pass membrane protein</topology>
    </subcellularLocation>
</comment>
<organism evidence="8 9">
    <name type="scientific">Sporothrix bragantina</name>
    <dbReference type="NCBI Taxonomy" id="671064"/>
    <lineage>
        <taxon>Eukaryota</taxon>
        <taxon>Fungi</taxon>
        <taxon>Dikarya</taxon>
        <taxon>Ascomycota</taxon>
        <taxon>Pezizomycotina</taxon>
        <taxon>Sordariomycetes</taxon>
        <taxon>Sordariomycetidae</taxon>
        <taxon>Ophiostomatales</taxon>
        <taxon>Ophiostomataceae</taxon>
        <taxon>Sporothrix</taxon>
    </lineage>
</organism>
<protein>
    <recommendedName>
        <fullName evidence="7">Major facilitator superfamily (MFS) profile domain-containing protein</fullName>
    </recommendedName>
</protein>
<dbReference type="InterPro" id="IPR011701">
    <property type="entry name" value="MFS"/>
</dbReference>
<evidence type="ECO:0000256" key="5">
    <source>
        <dbReference type="SAM" id="MobiDB-lite"/>
    </source>
</evidence>
<dbReference type="EMBL" id="CAWUHC010000182">
    <property type="protein sequence ID" value="CAK7237358.1"/>
    <property type="molecule type" value="Genomic_DNA"/>
</dbReference>
<dbReference type="InterPro" id="IPR020846">
    <property type="entry name" value="MFS_dom"/>
</dbReference>
<dbReference type="Gene3D" id="1.20.1250.20">
    <property type="entry name" value="MFS general substrate transporter like domains"/>
    <property type="match status" value="1"/>
</dbReference>
<feature type="transmembrane region" description="Helical" evidence="6">
    <location>
        <begin position="478"/>
        <end position="497"/>
    </location>
</feature>